<proteinExistence type="predicted"/>
<keyword evidence="2" id="KW-0812">Transmembrane</keyword>
<sequence length="700" mass="75722">MSFLGRFRRRRAEVRDSGPAIAVDGSFANSGLILGGVHLDPASALSRARQELADLVTRQWRQEAVDRLQLDDPDAIAVPWHTVTDRTLMAGARNLTPSSLKLRFTGQNLEPLVTEFLRMTRRRLVIIGEAGSGKTTLAVQLVRELLERRAEDGADDAVPVLLSVADWNPATFERLNDWVAHRLAHDYPTLAPKAQRPAICRKLVDQRHVLPVLDGLDELPPLARTAAVKALNRSCAEDARLILTCRTAEYEQAVRKPGKPFTSALVIEPDRLSPEAAADYLDRCLRVDREPSWESVLDALRTTCPPDAPAAVLAEVAASPLGLWLLRTAYEDADPAVLLAPDGFRDADELRGHLFDALIPAVVERRGPRDEPFDRTAPSRRHEPRDITRWLGYLASLTPDKPDLPWWGLARTTGALSPAVCAAFGVVVAVLSGLALATASWLFFPSGSYLGSVMFGASSGCAAWLGARHWPDSVPAYARRRVRGRFRGLVHALLHHATFALGLGLPLGSLLYLMGMRPADRLAALVVAAALAHAFTTGFMEWIESPSAEDGPLTPPDHLAADRRLEVLRACVFGLTYGLTIAVGVGLFLGIGIGFLSGAIGGLGIAVTTGMLAGPHHAWLAFSAATYRLSRQGRLPYPLMPFLDDAHRLGLLRAVGPVYQFRHQALRDHLNRAGGTGASPDPQERVVTGRAPAGGAAGRG</sequence>
<keyword evidence="5" id="KW-1185">Reference proteome</keyword>
<organism evidence="4 5">
    <name type="scientific">Streptomyces glomeratus</name>
    <dbReference type="NCBI Taxonomy" id="284452"/>
    <lineage>
        <taxon>Bacteria</taxon>
        <taxon>Bacillati</taxon>
        <taxon>Actinomycetota</taxon>
        <taxon>Actinomycetes</taxon>
        <taxon>Kitasatosporales</taxon>
        <taxon>Streptomycetaceae</taxon>
        <taxon>Streptomyces</taxon>
    </lineage>
</organism>
<feature type="domain" description="NACHT" evidence="3">
    <location>
        <begin position="122"/>
        <end position="247"/>
    </location>
</feature>
<feature type="transmembrane region" description="Helical" evidence="2">
    <location>
        <begin position="599"/>
        <end position="622"/>
    </location>
</feature>
<feature type="transmembrane region" description="Helical" evidence="2">
    <location>
        <begin position="449"/>
        <end position="467"/>
    </location>
</feature>
<evidence type="ECO:0000313" key="4">
    <source>
        <dbReference type="EMBL" id="GAA3052723.1"/>
    </source>
</evidence>
<evidence type="ECO:0000313" key="5">
    <source>
        <dbReference type="Proteomes" id="UP001501532"/>
    </source>
</evidence>
<reference evidence="5" key="1">
    <citation type="journal article" date="2019" name="Int. J. Syst. Evol. Microbiol.">
        <title>The Global Catalogue of Microorganisms (GCM) 10K type strain sequencing project: providing services to taxonomists for standard genome sequencing and annotation.</title>
        <authorList>
            <consortium name="The Broad Institute Genomics Platform"/>
            <consortium name="The Broad Institute Genome Sequencing Center for Infectious Disease"/>
            <person name="Wu L."/>
            <person name="Ma J."/>
        </authorList>
    </citation>
    <scope>NUCLEOTIDE SEQUENCE [LARGE SCALE GENOMIC DNA]</scope>
    <source>
        <strain evidence="5">JCM 9091</strain>
    </source>
</reference>
<dbReference type="Gene3D" id="3.40.50.300">
    <property type="entry name" value="P-loop containing nucleotide triphosphate hydrolases"/>
    <property type="match status" value="1"/>
</dbReference>
<protein>
    <recommendedName>
        <fullName evidence="3">NACHT domain-containing protein</fullName>
    </recommendedName>
</protein>
<feature type="region of interest" description="Disordered" evidence="1">
    <location>
        <begin position="671"/>
        <end position="700"/>
    </location>
</feature>
<feature type="transmembrane region" description="Helical" evidence="2">
    <location>
        <begin position="572"/>
        <end position="593"/>
    </location>
</feature>
<dbReference type="InterPro" id="IPR027417">
    <property type="entry name" value="P-loop_NTPase"/>
</dbReference>
<dbReference type="Proteomes" id="UP001501532">
    <property type="component" value="Unassembled WGS sequence"/>
</dbReference>
<gene>
    <name evidence="4" type="ORF">GCM10010448_39980</name>
</gene>
<feature type="transmembrane region" description="Helical" evidence="2">
    <location>
        <begin position="488"/>
        <end position="515"/>
    </location>
</feature>
<evidence type="ECO:0000256" key="2">
    <source>
        <dbReference type="SAM" id="Phobius"/>
    </source>
</evidence>
<accession>A0ABP6LN58</accession>
<dbReference type="RefSeq" id="WP_234515854.1">
    <property type="nucleotide sequence ID" value="NZ_BAAAUF010000034.1"/>
</dbReference>
<feature type="transmembrane region" description="Helical" evidence="2">
    <location>
        <begin position="419"/>
        <end position="443"/>
    </location>
</feature>
<dbReference type="PROSITE" id="PS50837">
    <property type="entry name" value="NACHT"/>
    <property type="match status" value="1"/>
</dbReference>
<keyword evidence="2" id="KW-1133">Transmembrane helix</keyword>
<comment type="caution">
    <text evidence="4">The sequence shown here is derived from an EMBL/GenBank/DDBJ whole genome shotgun (WGS) entry which is preliminary data.</text>
</comment>
<evidence type="ECO:0000256" key="1">
    <source>
        <dbReference type="SAM" id="MobiDB-lite"/>
    </source>
</evidence>
<dbReference type="InterPro" id="IPR007111">
    <property type="entry name" value="NACHT_NTPase"/>
</dbReference>
<dbReference type="Pfam" id="PF05729">
    <property type="entry name" value="NACHT"/>
    <property type="match status" value="1"/>
</dbReference>
<keyword evidence="2" id="KW-0472">Membrane</keyword>
<evidence type="ECO:0000259" key="3">
    <source>
        <dbReference type="PROSITE" id="PS50837"/>
    </source>
</evidence>
<dbReference type="SUPFAM" id="SSF52540">
    <property type="entry name" value="P-loop containing nucleoside triphosphate hydrolases"/>
    <property type="match status" value="1"/>
</dbReference>
<dbReference type="EMBL" id="BAAAUF010000034">
    <property type="protein sequence ID" value="GAA3052723.1"/>
    <property type="molecule type" value="Genomic_DNA"/>
</dbReference>
<name>A0ABP6LN58_9ACTN</name>